<dbReference type="InterPro" id="IPR027417">
    <property type="entry name" value="P-loop_NTPase"/>
</dbReference>
<dbReference type="InterPro" id="IPR056884">
    <property type="entry name" value="NPHP3-like_N"/>
</dbReference>
<dbReference type="Gene3D" id="3.40.50.300">
    <property type="entry name" value="P-loop containing nucleotide triphosphate hydrolases"/>
    <property type="match status" value="1"/>
</dbReference>
<evidence type="ECO:0000256" key="1">
    <source>
        <dbReference type="ARBA" id="ARBA00022737"/>
    </source>
</evidence>
<reference evidence="3 4" key="1">
    <citation type="submission" date="2023-08" db="EMBL/GenBank/DDBJ databases">
        <title>Phytohabitans sansha sp. nov., isolated from marine sediment.</title>
        <authorList>
            <person name="Zhao Y."/>
            <person name="Yi K."/>
        </authorList>
    </citation>
    <scope>NUCLEOTIDE SEQUENCE [LARGE SCALE GENOMIC DNA]</scope>
    <source>
        <strain evidence="3 4">ZYX-F-186</strain>
    </source>
</reference>
<gene>
    <name evidence="3" type="ORF">RB614_03980</name>
</gene>
<evidence type="ECO:0000259" key="2">
    <source>
        <dbReference type="Pfam" id="PF24883"/>
    </source>
</evidence>
<dbReference type="Proteomes" id="UP001230908">
    <property type="component" value="Unassembled WGS sequence"/>
</dbReference>
<evidence type="ECO:0000313" key="3">
    <source>
        <dbReference type="EMBL" id="MDQ7903674.1"/>
    </source>
</evidence>
<dbReference type="Pfam" id="PF24883">
    <property type="entry name" value="NPHP3_N"/>
    <property type="match status" value="1"/>
</dbReference>
<dbReference type="SUPFAM" id="SSF52540">
    <property type="entry name" value="P-loop containing nucleoside triphosphate hydrolases"/>
    <property type="match status" value="1"/>
</dbReference>
<dbReference type="RefSeq" id="WP_308710950.1">
    <property type="nucleotide sequence ID" value="NZ_JAVHUY010000003.1"/>
</dbReference>
<evidence type="ECO:0000313" key="4">
    <source>
        <dbReference type="Proteomes" id="UP001230908"/>
    </source>
</evidence>
<comment type="caution">
    <text evidence="3">The sequence shown here is derived from an EMBL/GenBank/DDBJ whole genome shotgun (WGS) entry which is preliminary data.</text>
</comment>
<sequence length="603" mass="66757">MVVELLTMLGGALLGPPAQAAFSQARKRSRRCAPDVERALVESYLYALRAVLRRCRSEESWKRDANQVKARVDRAGSDAPVVLGLAGGYPGVLRTFSEREVGDLLIDRLLGREEWLGGAPDYLVAHARELLLPSLVAHFARKVSDDDGLFRQLMVDLAVATGRDVQRVAAGSVGVQSQLSALLARVDAAALEVHEDVARLAEEVAQVRAMTDELIGRWRVEQIGELPVPARFRSLIADKTEGFVGREYVFREIDEWMSSHRSGYAVIRADPGAGKSAILAEYVRRTGCPAYFNQRANATNRADQFLRSMIVQLRDRLGAPPRAFEEQALSSGEVLAELLDELAEHDALLPMTIVVDALDEVDLSAQGAASNVLYLPAQLPAGVHLLVSRREATVPLRTDSPLHTLSLGDPRFADDVRHDVAAYVRRTAGNPGVRQWIEQRRLTVDGYVERLVHNSGGNFMYLRHVTRDIADGRYAGQDLDAIPETLQGYYLTHWHLMGMARAAGVDLQLKVLYVLLEYAEPISVPLIAKILREPAVAVQAVLADWRQFLHAGVVDGTTRYAIYHESFADFLRQADVVSASRIDLAEINGMIALCLYEQRYAER</sequence>
<organism evidence="3 4">
    <name type="scientific">Phytohabitans maris</name>
    <dbReference type="NCBI Taxonomy" id="3071409"/>
    <lineage>
        <taxon>Bacteria</taxon>
        <taxon>Bacillati</taxon>
        <taxon>Actinomycetota</taxon>
        <taxon>Actinomycetes</taxon>
        <taxon>Micromonosporales</taxon>
        <taxon>Micromonosporaceae</taxon>
    </lineage>
</organism>
<dbReference type="EMBL" id="JAVHUY010000003">
    <property type="protein sequence ID" value="MDQ7903674.1"/>
    <property type="molecule type" value="Genomic_DNA"/>
</dbReference>
<protein>
    <recommendedName>
        <fullName evidence="2">Nephrocystin 3-like N-terminal domain-containing protein</fullName>
    </recommendedName>
</protein>
<feature type="domain" description="Nephrocystin 3-like N-terminal" evidence="2">
    <location>
        <begin position="252"/>
        <end position="388"/>
    </location>
</feature>
<name>A0ABU0Z9H0_9ACTN</name>
<accession>A0ABU0Z9H0</accession>
<keyword evidence="1" id="KW-0677">Repeat</keyword>
<proteinExistence type="predicted"/>
<keyword evidence="4" id="KW-1185">Reference proteome</keyword>